<sequence length="453" mass="51231">MYIKNILAYQILDSRGYPTIAVRFQLSDNSYVYAKVPSGASTGSKEALELRDNNPNYYANKSVLKAINNINHHLAPLLINQKLANFYELDKLLIQSDDIQKNKYGANAILALSTALVKAVAHAYQKPVYQFIKEDLMNNQDPHYYAPIPMMNFINGGAHADNDLSIQEFMIMPVGAQNFPHAIQVGAEIFYQLHNLLKENRLHTSKGDEGGFAPQLSTDKQALELIIQAIKQANYQLVEKFHFQKSLYHQGVGLALDVAASEFYCSQTKQYKLRIGKKDHMLNTEELTEHLVGLVKSYPIISIEDPFDENDWFGFINLTKQQIAQVVGDDIYTTNMKYLQSGINKRASHAILIKPNQIGSISETLETIQLAQKNGMRIIISHRSGETEDDFIADLAIGVGAEMIKTGSLSRSERVAKYNRILEIQAELQEQLVYTPHKSQKTKEKEIIYVFKN</sequence>
<dbReference type="Gene3D" id="3.20.20.120">
    <property type="entry name" value="Enolase-like C-terminal domain"/>
    <property type="match status" value="1"/>
</dbReference>
<keyword evidence="5 9" id="KW-0964">Secreted</keyword>
<evidence type="ECO:0000256" key="8">
    <source>
        <dbReference type="ARBA" id="ARBA00023239"/>
    </source>
</evidence>
<dbReference type="PANTHER" id="PTHR11902">
    <property type="entry name" value="ENOLASE"/>
    <property type="match status" value="1"/>
</dbReference>
<dbReference type="InterPro" id="IPR020809">
    <property type="entry name" value="Enolase_CS"/>
</dbReference>
<comment type="pathway">
    <text evidence="1 9">Carbohydrate degradation; glycolysis; pyruvate from D-glyceraldehyde 3-phosphate: step 4/5.</text>
</comment>
<feature type="binding site" evidence="9">
    <location>
        <position position="354"/>
    </location>
    <ligand>
        <name>(2R)-2-phosphoglycerate</name>
        <dbReference type="ChEBI" id="CHEBI:58289"/>
    </ligand>
</feature>
<dbReference type="Gene3D" id="3.30.390.10">
    <property type="entry name" value="Enolase-like, N-terminal domain"/>
    <property type="match status" value="1"/>
</dbReference>
<dbReference type="HAMAP" id="MF_00318">
    <property type="entry name" value="Enolase"/>
    <property type="match status" value="1"/>
</dbReference>
<comment type="function">
    <text evidence="9">Catalyzes the reversible conversion of 2-phosphoglycerate (2-PG) into phosphoenolpyruvate (PEP). It is essential for the degradation of carbohydrates via glycolysis.</text>
</comment>
<comment type="caution">
    <text evidence="12">The sequence shown here is derived from an EMBL/GenBank/DDBJ whole genome shotgun (WGS) entry which is preliminary data.</text>
</comment>
<dbReference type="SMART" id="SM01193">
    <property type="entry name" value="Enolase_N"/>
    <property type="match status" value="1"/>
</dbReference>
<evidence type="ECO:0000256" key="6">
    <source>
        <dbReference type="ARBA" id="ARBA00022842"/>
    </source>
</evidence>
<comment type="similarity">
    <text evidence="2 9">Belongs to the enolase family.</text>
</comment>
<protein>
    <recommendedName>
        <fullName evidence="4 9">Enolase</fullName>
        <ecNumber evidence="3 9">4.2.1.11</ecNumber>
    </recommendedName>
    <alternativeName>
        <fullName evidence="9">2-phospho-D-glycerate hydro-lyase</fullName>
    </alternativeName>
    <alternativeName>
        <fullName evidence="9">2-phosphoglycerate dehydratase</fullName>
    </alternativeName>
</protein>
<dbReference type="PIRSF" id="PIRSF001400">
    <property type="entry name" value="Enolase"/>
    <property type="match status" value="1"/>
</dbReference>
<dbReference type="SFLD" id="SFLDF00002">
    <property type="entry name" value="enolase"/>
    <property type="match status" value="1"/>
</dbReference>
<evidence type="ECO:0000256" key="7">
    <source>
        <dbReference type="ARBA" id="ARBA00023152"/>
    </source>
</evidence>
<evidence type="ECO:0000256" key="4">
    <source>
        <dbReference type="ARBA" id="ARBA00017068"/>
    </source>
</evidence>
<keyword evidence="6 9" id="KW-0460">Magnesium</keyword>
<gene>
    <name evidence="9 12" type="primary">eno</name>
    <name evidence="12" type="ORF">OF365_00425</name>
</gene>
<feature type="binding site" evidence="9">
    <location>
        <position position="304"/>
    </location>
    <ligand>
        <name>Mg(2+)</name>
        <dbReference type="ChEBI" id="CHEBI:18420"/>
    </ligand>
</feature>
<feature type="active site" description="Proton donor" evidence="9">
    <location>
        <position position="209"/>
    </location>
</feature>
<feature type="binding site" evidence="9">
    <location>
        <position position="329"/>
    </location>
    <ligand>
        <name>Mg(2+)</name>
        <dbReference type="ChEBI" id="CHEBI:18420"/>
    </ligand>
</feature>
<dbReference type="RefSeq" id="WP_263817657.1">
    <property type="nucleotide sequence ID" value="NZ_JAOXHJ010000001.1"/>
</dbReference>
<dbReference type="PANTHER" id="PTHR11902:SF1">
    <property type="entry name" value="ENOLASE"/>
    <property type="match status" value="1"/>
</dbReference>
<evidence type="ECO:0000256" key="1">
    <source>
        <dbReference type="ARBA" id="ARBA00005031"/>
    </source>
</evidence>
<feature type="domain" description="Enolase C-terminal TIM barrel" evidence="10">
    <location>
        <begin position="143"/>
        <end position="442"/>
    </location>
</feature>
<comment type="subcellular location">
    <subcellularLocation>
        <location evidence="9">Cytoplasm</location>
    </subcellularLocation>
    <subcellularLocation>
        <location evidence="9">Secreted</location>
    </subcellularLocation>
    <subcellularLocation>
        <location evidence="9">Cell surface</location>
    </subcellularLocation>
    <text evidence="9">Fractions of enolase are present in both the cytoplasm and on the cell surface.</text>
</comment>
<dbReference type="SUPFAM" id="SSF51604">
    <property type="entry name" value="Enolase C-terminal domain-like"/>
    <property type="match status" value="1"/>
</dbReference>
<comment type="cofactor">
    <cofactor evidence="9">
        <name>Mg(2+)</name>
        <dbReference type="ChEBI" id="CHEBI:18420"/>
    </cofactor>
    <text evidence="9">Binds a second Mg(2+) ion via substrate during catalysis.</text>
</comment>
<dbReference type="Pfam" id="PF03952">
    <property type="entry name" value="Enolase_N"/>
    <property type="match status" value="1"/>
</dbReference>
<dbReference type="EC" id="4.2.1.11" evidence="3 9"/>
<dbReference type="SFLD" id="SFLDG00178">
    <property type="entry name" value="enolase"/>
    <property type="match status" value="1"/>
</dbReference>
<dbReference type="NCBIfam" id="TIGR01060">
    <property type="entry name" value="eno"/>
    <property type="match status" value="1"/>
</dbReference>
<dbReference type="InterPro" id="IPR029017">
    <property type="entry name" value="Enolase-like_N"/>
</dbReference>
<proteinExistence type="inferred from homology"/>
<evidence type="ECO:0000259" key="11">
    <source>
        <dbReference type="SMART" id="SM01193"/>
    </source>
</evidence>
<evidence type="ECO:0000313" key="13">
    <source>
        <dbReference type="Proteomes" id="UP001207252"/>
    </source>
</evidence>
<evidence type="ECO:0000256" key="9">
    <source>
        <dbReference type="HAMAP-Rule" id="MF_00318"/>
    </source>
</evidence>
<keyword evidence="7 9" id="KW-0324">Glycolysis</keyword>
<keyword evidence="13" id="KW-1185">Reference proteome</keyword>
<organism evidence="12 13">
    <name type="scientific">Ureaplasma zalophigenitalium</name>
    <dbReference type="NCBI Taxonomy" id="907723"/>
    <lineage>
        <taxon>Bacteria</taxon>
        <taxon>Bacillati</taxon>
        <taxon>Mycoplasmatota</taxon>
        <taxon>Mycoplasmoidales</taxon>
        <taxon>Mycoplasmoidaceae</taxon>
        <taxon>Ureaplasma</taxon>
    </lineage>
</organism>
<dbReference type="InterPro" id="IPR036849">
    <property type="entry name" value="Enolase-like_C_sf"/>
</dbReference>
<dbReference type="SMART" id="SM01192">
    <property type="entry name" value="Enolase_C"/>
    <property type="match status" value="1"/>
</dbReference>
<evidence type="ECO:0000256" key="3">
    <source>
        <dbReference type="ARBA" id="ARBA00012058"/>
    </source>
</evidence>
<dbReference type="Pfam" id="PF00113">
    <property type="entry name" value="Enolase_C"/>
    <property type="match status" value="1"/>
</dbReference>
<dbReference type="SUPFAM" id="SSF54826">
    <property type="entry name" value="Enolase N-terminal domain-like"/>
    <property type="match status" value="1"/>
</dbReference>
<name>A0ABT3BNN6_9BACT</name>
<feature type="binding site" evidence="9">
    <location>
        <position position="383"/>
    </location>
    <ligand>
        <name>(2R)-2-phosphoglycerate</name>
        <dbReference type="ChEBI" id="CHEBI:58289"/>
    </ligand>
</feature>
<reference evidence="12 13" key="1">
    <citation type="journal article" date="2020" name="Int. J. Syst. Evol. Microbiol.">
        <title>Ureaplasma miroungigenitalium sp. nov. isolated from northern elephant seals (Mirounga angustirostris) and Ureaplasma zalophigenitalium sp. nov. isolated from California sea lions (Zalophus californianus).</title>
        <authorList>
            <person name="Volokhov D.V."/>
            <person name="Gulland F.M."/>
            <person name="Gao Y."/>
            <person name="Chizhikov V.E."/>
        </authorList>
    </citation>
    <scope>NUCLEOTIDE SEQUENCE [LARGE SCALE GENOMIC DNA]</scope>
    <source>
        <strain evidence="12 13">CSL7644-GEN</strain>
    </source>
</reference>
<dbReference type="SFLD" id="SFLDS00001">
    <property type="entry name" value="Enolase"/>
    <property type="match status" value="1"/>
</dbReference>
<dbReference type="Proteomes" id="UP001207252">
    <property type="component" value="Unassembled WGS sequence"/>
</dbReference>
<feature type="binding site" evidence="9">
    <location>
        <position position="257"/>
    </location>
    <ligand>
        <name>Mg(2+)</name>
        <dbReference type="ChEBI" id="CHEBI:18420"/>
    </ligand>
</feature>
<dbReference type="CDD" id="cd03313">
    <property type="entry name" value="enolase"/>
    <property type="match status" value="1"/>
</dbReference>
<keyword evidence="9" id="KW-0479">Metal-binding</keyword>
<keyword evidence="9" id="KW-0963">Cytoplasm</keyword>
<feature type="domain" description="Enolase N-terminal" evidence="11">
    <location>
        <begin position="3"/>
        <end position="132"/>
    </location>
</feature>
<accession>A0ABT3BNN6</accession>
<dbReference type="InterPro" id="IPR000941">
    <property type="entry name" value="Enolase"/>
</dbReference>
<dbReference type="InterPro" id="IPR020810">
    <property type="entry name" value="Enolase_C"/>
</dbReference>
<feature type="active site" description="Proton acceptor" evidence="9">
    <location>
        <position position="354"/>
    </location>
</feature>
<comment type="catalytic activity">
    <reaction evidence="9">
        <text>(2R)-2-phosphoglycerate = phosphoenolpyruvate + H2O</text>
        <dbReference type="Rhea" id="RHEA:10164"/>
        <dbReference type="ChEBI" id="CHEBI:15377"/>
        <dbReference type="ChEBI" id="CHEBI:58289"/>
        <dbReference type="ChEBI" id="CHEBI:58702"/>
        <dbReference type="EC" id="4.2.1.11"/>
    </reaction>
</comment>
<evidence type="ECO:0000313" key="12">
    <source>
        <dbReference type="EMBL" id="MCV3753855.1"/>
    </source>
</evidence>
<feature type="binding site" evidence="9">
    <location>
        <position position="384"/>
    </location>
    <ligand>
        <name>(2R)-2-phosphoglycerate</name>
        <dbReference type="ChEBI" id="CHEBI:58289"/>
    </ligand>
</feature>
<dbReference type="PRINTS" id="PR00148">
    <property type="entry name" value="ENOLASE"/>
</dbReference>
<feature type="binding site" evidence="9">
    <location>
        <position position="405"/>
    </location>
    <ligand>
        <name>(2R)-2-phosphoglycerate</name>
        <dbReference type="ChEBI" id="CHEBI:58289"/>
    </ligand>
</feature>
<evidence type="ECO:0000259" key="10">
    <source>
        <dbReference type="SMART" id="SM01192"/>
    </source>
</evidence>
<evidence type="ECO:0000256" key="5">
    <source>
        <dbReference type="ARBA" id="ARBA00022525"/>
    </source>
</evidence>
<dbReference type="EMBL" id="JAOXHJ010000001">
    <property type="protein sequence ID" value="MCV3753855.1"/>
    <property type="molecule type" value="Genomic_DNA"/>
</dbReference>
<dbReference type="PROSITE" id="PS00164">
    <property type="entry name" value="ENOLASE"/>
    <property type="match status" value="1"/>
</dbReference>
<dbReference type="GO" id="GO:0004634">
    <property type="term" value="F:phosphopyruvate hydratase activity"/>
    <property type="evidence" value="ECO:0007669"/>
    <property type="project" value="UniProtKB-EC"/>
</dbReference>
<dbReference type="InterPro" id="IPR020811">
    <property type="entry name" value="Enolase_N"/>
</dbReference>
<evidence type="ECO:0000256" key="2">
    <source>
        <dbReference type="ARBA" id="ARBA00009604"/>
    </source>
</evidence>
<feature type="binding site" evidence="9">
    <location>
        <position position="167"/>
    </location>
    <ligand>
        <name>(2R)-2-phosphoglycerate</name>
        <dbReference type="ChEBI" id="CHEBI:58289"/>
    </ligand>
</feature>
<keyword evidence="8 9" id="KW-0456">Lyase</keyword>